<keyword evidence="1" id="KW-0472">Membrane</keyword>
<dbReference type="RefSeq" id="XP_003292105.1">
    <property type="nucleotide sequence ID" value="XM_003292057.1"/>
</dbReference>
<evidence type="ECO:0000313" key="2">
    <source>
        <dbReference type="EMBL" id="EGC31357.1"/>
    </source>
</evidence>
<feature type="transmembrane region" description="Helical" evidence="1">
    <location>
        <begin position="58"/>
        <end position="77"/>
    </location>
</feature>
<accession>F0ZXG2</accession>
<evidence type="ECO:0000256" key="1">
    <source>
        <dbReference type="SAM" id="Phobius"/>
    </source>
</evidence>
<evidence type="ECO:0000313" key="3">
    <source>
        <dbReference type="Proteomes" id="UP000001064"/>
    </source>
</evidence>
<dbReference type="KEGG" id="dpp:DICPUDRAFT_156789"/>
<proteinExistence type="predicted"/>
<dbReference type="VEuPathDB" id="AmoebaDB:DICPUDRAFT_156789"/>
<keyword evidence="3" id="KW-1185">Reference proteome</keyword>
<protein>
    <submittedName>
        <fullName evidence="2">Uncharacterized protein</fullName>
    </submittedName>
</protein>
<dbReference type="InParanoid" id="F0ZXG2"/>
<dbReference type="EMBL" id="GL871259">
    <property type="protein sequence ID" value="EGC31357.1"/>
    <property type="molecule type" value="Genomic_DNA"/>
</dbReference>
<dbReference type="Proteomes" id="UP000001064">
    <property type="component" value="Unassembled WGS sequence"/>
</dbReference>
<sequence length="78" mass="9412">MLLELLEQLELAQEGLQSENYNIKSEITIIQDKFSSKKSFHTVHDTSKEINGDRIKEIFKKLLFSYFILLFLLFFYWF</sequence>
<gene>
    <name evidence="2" type="ORF">DICPUDRAFT_156789</name>
</gene>
<reference evidence="3" key="1">
    <citation type="journal article" date="2011" name="Genome Biol.">
        <title>Comparative genomics of the social amoebae Dictyostelium discoideum and Dictyostelium purpureum.</title>
        <authorList>
            <consortium name="US DOE Joint Genome Institute (JGI-PGF)"/>
            <person name="Sucgang R."/>
            <person name="Kuo A."/>
            <person name="Tian X."/>
            <person name="Salerno W."/>
            <person name="Parikh A."/>
            <person name="Feasley C.L."/>
            <person name="Dalin E."/>
            <person name="Tu H."/>
            <person name="Huang E."/>
            <person name="Barry K."/>
            <person name="Lindquist E."/>
            <person name="Shapiro H."/>
            <person name="Bruce D."/>
            <person name="Schmutz J."/>
            <person name="Salamov A."/>
            <person name="Fey P."/>
            <person name="Gaudet P."/>
            <person name="Anjard C."/>
            <person name="Babu M.M."/>
            <person name="Basu S."/>
            <person name="Bushmanova Y."/>
            <person name="van der Wel H."/>
            <person name="Katoh-Kurasawa M."/>
            <person name="Dinh C."/>
            <person name="Coutinho P.M."/>
            <person name="Saito T."/>
            <person name="Elias M."/>
            <person name="Schaap P."/>
            <person name="Kay R.R."/>
            <person name="Henrissat B."/>
            <person name="Eichinger L."/>
            <person name="Rivero F."/>
            <person name="Putnam N.H."/>
            <person name="West C.M."/>
            <person name="Loomis W.F."/>
            <person name="Chisholm R.L."/>
            <person name="Shaulsky G."/>
            <person name="Strassmann J.E."/>
            <person name="Queller D.C."/>
            <person name="Kuspa A."/>
            <person name="Grigoriev I.V."/>
        </authorList>
    </citation>
    <scope>NUCLEOTIDE SEQUENCE [LARGE SCALE GENOMIC DNA]</scope>
    <source>
        <strain evidence="3">QSDP1</strain>
    </source>
</reference>
<keyword evidence="1" id="KW-1133">Transmembrane helix</keyword>
<organism evidence="2 3">
    <name type="scientific">Dictyostelium purpureum</name>
    <name type="common">Slime mold</name>
    <dbReference type="NCBI Taxonomy" id="5786"/>
    <lineage>
        <taxon>Eukaryota</taxon>
        <taxon>Amoebozoa</taxon>
        <taxon>Evosea</taxon>
        <taxon>Eumycetozoa</taxon>
        <taxon>Dictyostelia</taxon>
        <taxon>Dictyosteliales</taxon>
        <taxon>Dictyosteliaceae</taxon>
        <taxon>Dictyostelium</taxon>
    </lineage>
</organism>
<keyword evidence="1" id="KW-0812">Transmembrane</keyword>
<dbReference type="AlphaFoldDB" id="F0ZXG2"/>
<name>F0ZXG2_DICPU</name>
<dbReference type="GeneID" id="10505861"/>